<evidence type="ECO:0000256" key="2">
    <source>
        <dbReference type="SAM" id="Phobius"/>
    </source>
</evidence>
<accession>A0A919L937</accession>
<dbReference type="SMART" id="SM00458">
    <property type="entry name" value="RICIN"/>
    <property type="match status" value="1"/>
</dbReference>
<dbReference type="InterPro" id="IPR000772">
    <property type="entry name" value="Ricin_B_lectin"/>
</dbReference>
<keyword evidence="2" id="KW-1133">Transmembrane helix</keyword>
<dbReference type="RefSeq" id="WP_189782730.1">
    <property type="nucleotide sequence ID" value="NZ_BNAT01000008.1"/>
</dbReference>
<dbReference type="EMBL" id="BNAT01000008">
    <property type="protein sequence ID" value="GHH87251.1"/>
    <property type="molecule type" value="Genomic_DNA"/>
</dbReference>
<feature type="region of interest" description="Disordered" evidence="1">
    <location>
        <begin position="1"/>
        <end position="36"/>
    </location>
</feature>
<keyword evidence="2" id="KW-0472">Membrane</keyword>
<feature type="domain" description="Ricin B lectin" evidence="3">
    <location>
        <begin position="475"/>
        <end position="601"/>
    </location>
</feature>
<keyword evidence="5" id="KW-1185">Reference proteome</keyword>
<keyword evidence="2" id="KW-0812">Transmembrane</keyword>
<reference evidence="4" key="1">
    <citation type="journal article" date="2014" name="Int. J. Syst. Evol. Microbiol.">
        <title>Complete genome sequence of Corynebacterium casei LMG S-19264T (=DSM 44701T), isolated from a smear-ripened cheese.</title>
        <authorList>
            <consortium name="US DOE Joint Genome Institute (JGI-PGF)"/>
            <person name="Walter F."/>
            <person name="Albersmeier A."/>
            <person name="Kalinowski J."/>
            <person name="Ruckert C."/>
        </authorList>
    </citation>
    <scope>NUCLEOTIDE SEQUENCE</scope>
    <source>
        <strain evidence="4">CGMCC 4.7403</strain>
    </source>
</reference>
<dbReference type="Pfam" id="PF00652">
    <property type="entry name" value="Ricin_B_lectin"/>
    <property type="match status" value="1"/>
</dbReference>
<organism evidence="4 5">
    <name type="scientific">Streptomyces capitiformicae</name>
    <dbReference type="NCBI Taxonomy" id="2014920"/>
    <lineage>
        <taxon>Bacteria</taxon>
        <taxon>Bacillati</taxon>
        <taxon>Actinomycetota</taxon>
        <taxon>Actinomycetes</taxon>
        <taxon>Kitasatosporales</taxon>
        <taxon>Streptomycetaceae</taxon>
        <taxon>Streptomyces</taxon>
    </lineage>
</organism>
<evidence type="ECO:0000313" key="5">
    <source>
        <dbReference type="Proteomes" id="UP000603227"/>
    </source>
</evidence>
<dbReference type="AlphaFoldDB" id="A0A919L937"/>
<feature type="region of interest" description="Disordered" evidence="1">
    <location>
        <begin position="396"/>
        <end position="471"/>
    </location>
</feature>
<evidence type="ECO:0000313" key="4">
    <source>
        <dbReference type="EMBL" id="GHH87251.1"/>
    </source>
</evidence>
<dbReference type="Gene3D" id="2.80.10.50">
    <property type="match status" value="1"/>
</dbReference>
<protein>
    <recommendedName>
        <fullName evidence="3">Ricin B lectin domain-containing protein</fullName>
    </recommendedName>
</protein>
<dbReference type="PROSITE" id="PS50231">
    <property type="entry name" value="RICIN_B_LECTIN"/>
    <property type="match status" value="1"/>
</dbReference>
<feature type="compositionally biased region" description="Low complexity" evidence="1">
    <location>
        <begin position="396"/>
        <end position="407"/>
    </location>
</feature>
<proteinExistence type="predicted"/>
<dbReference type="InterPro" id="IPR035992">
    <property type="entry name" value="Ricin_B-like_lectins"/>
</dbReference>
<feature type="compositionally biased region" description="Basic and acidic residues" evidence="1">
    <location>
        <begin position="1"/>
        <end position="11"/>
    </location>
</feature>
<dbReference type="Proteomes" id="UP000603227">
    <property type="component" value="Unassembled WGS sequence"/>
</dbReference>
<reference evidence="4" key="2">
    <citation type="submission" date="2020-09" db="EMBL/GenBank/DDBJ databases">
        <authorList>
            <person name="Sun Q."/>
            <person name="Zhou Y."/>
        </authorList>
    </citation>
    <scope>NUCLEOTIDE SEQUENCE</scope>
    <source>
        <strain evidence="4">CGMCC 4.7403</strain>
    </source>
</reference>
<comment type="caution">
    <text evidence="4">The sequence shown here is derived from an EMBL/GenBank/DDBJ whole genome shotgun (WGS) entry which is preliminary data.</text>
</comment>
<feature type="compositionally biased region" description="Low complexity" evidence="1">
    <location>
        <begin position="331"/>
        <end position="348"/>
    </location>
</feature>
<feature type="transmembrane region" description="Helical" evidence="2">
    <location>
        <begin position="371"/>
        <end position="391"/>
    </location>
</feature>
<sequence>MARAHGERPDADTGAGTDDGTGAGTGGGTGGASGTACADASDARLTTLLRADTPLAYPALRELRERHHPSLLAYARLCAASESAALQLAAQVFSLATRETARGREPSVPWRHQLLLLAGRSAAAWARDDHATGLDSTLLHTLRTAGPDGPVPPLLAAFESLPPRAQGLIWYGVVEREPDDRTALFLGLVPDEVAYKQQPALHLLRQACLKVRLSASEDPRCQDFRRLIEESVRPDTPRHSTDLQSHMAHCPHCTGAYEELCTLRDAPRATLAEGLLPWGGTAYARGEAADTPRRRPWGTTAETAAAPATAAGAAEPVTATITNWSEAGADTATATATATTTEIGTPDPRTADARTTDAGAGARARPASRRLVVSSVVLGVALAPLLVFLVYSGGSSSPDAADSVGTPTNPPPGSVTSPVPSSPTPSPSPSASSGERPSESPKPTKPPKATKSPSPSNTDRRTPALPSGPPLNGAYAQVVNIATGLCLDIRGELENGTDVVTATCSSRDTQRWRVDSHRNALQSFADPDLCLDSRGATDDGVGVWECDSLDDENGKNLRFTVDSQGQIRPAIAPDHAVTPDKLGSVFLAEATGHAGQRWRAGAP</sequence>
<feature type="region of interest" description="Disordered" evidence="1">
    <location>
        <begin position="329"/>
        <end position="367"/>
    </location>
</feature>
<feature type="compositionally biased region" description="Gly residues" evidence="1">
    <location>
        <begin position="17"/>
        <end position="33"/>
    </location>
</feature>
<evidence type="ECO:0000256" key="1">
    <source>
        <dbReference type="SAM" id="MobiDB-lite"/>
    </source>
</evidence>
<evidence type="ECO:0000259" key="3">
    <source>
        <dbReference type="SMART" id="SM00458"/>
    </source>
</evidence>
<feature type="compositionally biased region" description="Low complexity" evidence="1">
    <location>
        <begin position="447"/>
        <end position="456"/>
    </location>
</feature>
<gene>
    <name evidence="4" type="ORF">GCM10017771_27590</name>
</gene>
<name>A0A919L937_9ACTN</name>
<dbReference type="SUPFAM" id="SSF50370">
    <property type="entry name" value="Ricin B-like lectins"/>
    <property type="match status" value="1"/>
</dbReference>
<feature type="compositionally biased region" description="Low complexity" evidence="1">
    <location>
        <begin position="356"/>
        <end position="367"/>
    </location>
</feature>